<evidence type="ECO:0000313" key="2">
    <source>
        <dbReference type="Proteomes" id="UP000281553"/>
    </source>
</evidence>
<keyword evidence="2" id="KW-1185">Reference proteome</keyword>
<proteinExistence type="predicted"/>
<name>A0A3P7L144_DIBLA</name>
<protein>
    <submittedName>
        <fullName evidence="1">Uncharacterized protein</fullName>
    </submittedName>
</protein>
<reference evidence="1 2" key="1">
    <citation type="submission" date="2018-11" db="EMBL/GenBank/DDBJ databases">
        <authorList>
            <consortium name="Pathogen Informatics"/>
        </authorList>
    </citation>
    <scope>NUCLEOTIDE SEQUENCE [LARGE SCALE GENOMIC DNA]</scope>
</reference>
<dbReference type="AlphaFoldDB" id="A0A3P7L144"/>
<sequence>MLVTGRQPITRLKVLFSSCFTEDPNNQSDNLTLVLSTIRSAIELWFGPAIRLPDEVTSQVPHGAFEDRTNLLYRIRQFTQTISSVPPISSVSESFLKRDLAM</sequence>
<gene>
    <name evidence="1" type="ORF">DILT_LOCUS7026</name>
</gene>
<organism evidence="1 2">
    <name type="scientific">Dibothriocephalus latus</name>
    <name type="common">Fish tapeworm</name>
    <name type="synonym">Diphyllobothrium latum</name>
    <dbReference type="NCBI Taxonomy" id="60516"/>
    <lineage>
        <taxon>Eukaryota</taxon>
        <taxon>Metazoa</taxon>
        <taxon>Spiralia</taxon>
        <taxon>Lophotrochozoa</taxon>
        <taxon>Platyhelminthes</taxon>
        <taxon>Cestoda</taxon>
        <taxon>Eucestoda</taxon>
        <taxon>Diphyllobothriidea</taxon>
        <taxon>Diphyllobothriidae</taxon>
        <taxon>Dibothriocephalus</taxon>
    </lineage>
</organism>
<accession>A0A3P7L144</accession>
<evidence type="ECO:0000313" key="1">
    <source>
        <dbReference type="EMBL" id="VDN11195.1"/>
    </source>
</evidence>
<dbReference type="EMBL" id="UYRU01050930">
    <property type="protein sequence ID" value="VDN11195.1"/>
    <property type="molecule type" value="Genomic_DNA"/>
</dbReference>
<dbReference type="Proteomes" id="UP000281553">
    <property type="component" value="Unassembled WGS sequence"/>
</dbReference>